<evidence type="ECO:0000313" key="3">
    <source>
        <dbReference type="Proteomes" id="UP000327013"/>
    </source>
</evidence>
<feature type="region of interest" description="Disordered" evidence="1">
    <location>
        <begin position="1"/>
        <end position="93"/>
    </location>
</feature>
<organism evidence="2 3">
    <name type="scientific">Carpinus fangiana</name>
    <dbReference type="NCBI Taxonomy" id="176857"/>
    <lineage>
        <taxon>Eukaryota</taxon>
        <taxon>Viridiplantae</taxon>
        <taxon>Streptophyta</taxon>
        <taxon>Embryophyta</taxon>
        <taxon>Tracheophyta</taxon>
        <taxon>Spermatophyta</taxon>
        <taxon>Magnoliopsida</taxon>
        <taxon>eudicotyledons</taxon>
        <taxon>Gunneridae</taxon>
        <taxon>Pentapetalae</taxon>
        <taxon>rosids</taxon>
        <taxon>fabids</taxon>
        <taxon>Fagales</taxon>
        <taxon>Betulaceae</taxon>
        <taxon>Carpinus</taxon>
    </lineage>
</organism>
<keyword evidence="3" id="KW-1185">Reference proteome</keyword>
<evidence type="ECO:0000256" key="1">
    <source>
        <dbReference type="SAM" id="MobiDB-lite"/>
    </source>
</evidence>
<feature type="compositionally biased region" description="Polar residues" evidence="1">
    <location>
        <begin position="29"/>
        <end position="41"/>
    </location>
</feature>
<accession>A0A5N6R5D5</accession>
<proteinExistence type="predicted"/>
<evidence type="ECO:0000313" key="2">
    <source>
        <dbReference type="EMBL" id="KAE8055841.1"/>
    </source>
</evidence>
<dbReference type="EMBL" id="CM017325">
    <property type="protein sequence ID" value="KAE8055841.1"/>
    <property type="molecule type" value="Genomic_DNA"/>
</dbReference>
<reference evidence="2 3" key="1">
    <citation type="submission" date="2019-06" db="EMBL/GenBank/DDBJ databases">
        <title>A chromosomal-level reference genome of Carpinus fangiana (Coryloideae, Betulaceae).</title>
        <authorList>
            <person name="Yang X."/>
            <person name="Wang Z."/>
            <person name="Zhang L."/>
            <person name="Hao G."/>
            <person name="Liu J."/>
            <person name="Yang Y."/>
        </authorList>
    </citation>
    <scope>NUCLEOTIDE SEQUENCE [LARGE SCALE GENOMIC DNA]</scope>
    <source>
        <strain evidence="2">Cfa_2016G</strain>
        <tissue evidence="2">Leaf</tissue>
    </source>
</reference>
<protein>
    <submittedName>
        <fullName evidence="2">Uncharacterized protein</fullName>
    </submittedName>
</protein>
<feature type="compositionally biased region" description="Basic and acidic residues" evidence="1">
    <location>
        <begin position="81"/>
        <end position="93"/>
    </location>
</feature>
<gene>
    <name evidence="2" type="ORF">FH972_012659</name>
</gene>
<feature type="compositionally biased region" description="Polar residues" evidence="1">
    <location>
        <begin position="63"/>
        <end position="80"/>
    </location>
</feature>
<sequence>MSAAQQREGESGSNIGSEWRAERVASGRELTSNIYIGSEKQNQSKREIHTGCNIGGREKERQSAMSAAQQREGESGSNIGSERRAERVASGRE</sequence>
<name>A0A5N6R5D5_9ROSI</name>
<dbReference type="Proteomes" id="UP000327013">
    <property type="component" value="Chromosome 5"/>
</dbReference>
<dbReference type="AlphaFoldDB" id="A0A5N6R5D5"/>